<evidence type="ECO:0000256" key="11">
    <source>
        <dbReference type="SAM" id="Phobius"/>
    </source>
</evidence>
<dbReference type="EMBL" id="JAFBCF010000001">
    <property type="protein sequence ID" value="MBM7799047.1"/>
    <property type="molecule type" value="Genomic_DNA"/>
</dbReference>
<evidence type="ECO:0000256" key="5">
    <source>
        <dbReference type="ARBA" id="ARBA00022989"/>
    </source>
</evidence>
<keyword evidence="7 11" id="KW-0472">Membrane</keyword>
<comment type="subcellular location">
    <subcellularLocation>
        <location evidence="2">Cell membrane</location>
    </subcellularLocation>
    <subcellularLocation>
        <location evidence="1">Membrane</location>
        <topology evidence="1">Single-pass membrane protein</topology>
    </subcellularLocation>
</comment>
<evidence type="ECO:0000256" key="7">
    <source>
        <dbReference type="ARBA" id="ARBA00023136"/>
    </source>
</evidence>
<dbReference type="PANTHER" id="PTHR37461:SF1">
    <property type="entry name" value="ANTI-SIGMA-K FACTOR RSKA"/>
    <property type="match status" value="1"/>
</dbReference>
<gene>
    <name evidence="14" type="ORF">JOE57_001968</name>
</gene>
<evidence type="ECO:0000256" key="4">
    <source>
        <dbReference type="ARBA" id="ARBA00022692"/>
    </source>
</evidence>
<evidence type="ECO:0000256" key="10">
    <source>
        <dbReference type="ARBA" id="ARBA00030803"/>
    </source>
</evidence>
<evidence type="ECO:0000256" key="6">
    <source>
        <dbReference type="ARBA" id="ARBA00023015"/>
    </source>
</evidence>
<evidence type="ECO:0000259" key="13">
    <source>
        <dbReference type="Pfam" id="PF13490"/>
    </source>
</evidence>
<feature type="domain" description="Anti-sigma K factor RskA C-terminal" evidence="12">
    <location>
        <begin position="120"/>
        <end position="250"/>
    </location>
</feature>
<evidence type="ECO:0000256" key="8">
    <source>
        <dbReference type="ARBA" id="ARBA00023163"/>
    </source>
</evidence>
<evidence type="ECO:0000313" key="15">
    <source>
        <dbReference type="Proteomes" id="UP000704762"/>
    </source>
</evidence>
<evidence type="ECO:0000259" key="12">
    <source>
        <dbReference type="Pfam" id="PF10099"/>
    </source>
</evidence>
<dbReference type="PANTHER" id="PTHR37461">
    <property type="entry name" value="ANTI-SIGMA-K FACTOR RSKA"/>
    <property type="match status" value="1"/>
</dbReference>
<keyword evidence="6" id="KW-0805">Transcription regulation</keyword>
<keyword evidence="5 11" id="KW-1133">Transmembrane helix</keyword>
<dbReference type="InterPro" id="IPR051474">
    <property type="entry name" value="Anti-sigma-K/W_factor"/>
</dbReference>
<keyword evidence="3" id="KW-1003">Cell membrane</keyword>
<organism evidence="14 15">
    <name type="scientific">Microlunatus panaciterrae</name>
    <dbReference type="NCBI Taxonomy" id="400768"/>
    <lineage>
        <taxon>Bacteria</taxon>
        <taxon>Bacillati</taxon>
        <taxon>Actinomycetota</taxon>
        <taxon>Actinomycetes</taxon>
        <taxon>Propionibacteriales</taxon>
        <taxon>Propionibacteriaceae</taxon>
        <taxon>Microlunatus</taxon>
    </lineage>
</organism>
<accession>A0ABS2RKF0</accession>
<feature type="domain" description="Putative zinc-finger" evidence="13">
    <location>
        <begin position="3"/>
        <end position="34"/>
    </location>
</feature>
<evidence type="ECO:0000256" key="2">
    <source>
        <dbReference type="ARBA" id="ARBA00004236"/>
    </source>
</evidence>
<dbReference type="RefSeq" id="WP_204917548.1">
    <property type="nucleotide sequence ID" value="NZ_BAAAQP010000002.1"/>
</dbReference>
<keyword evidence="15" id="KW-1185">Reference proteome</keyword>
<dbReference type="InterPro" id="IPR018764">
    <property type="entry name" value="RskA_C"/>
</dbReference>
<dbReference type="InterPro" id="IPR027383">
    <property type="entry name" value="Znf_put"/>
</dbReference>
<dbReference type="Pfam" id="PF10099">
    <property type="entry name" value="RskA_C"/>
    <property type="match status" value="1"/>
</dbReference>
<sequence>MSDIHSAVGSYVAHALDDEERTEFEQHLAVCETCTREVSEFTETLAELTNLTRKAPPPELRASVLGAIAQVRPLPPEEPVARPDLPAPHEATTVVQPAPPPVDELAAARQRRSNRLLRMVVAAAMVMVVALGGWVYALNQQHQQQQAQVVAESELMSAPDLKVYAVTMPDGSRGSYVVSQQQGRGLFTAAAVPTAGAGKTYQLWTIHDGKPVGSGLFSGGRGVRAWLDHVRDAEAVAITVEPEKGSSQPTSEILAAAKL</sequence>
<feature type="transmembrane region" description="Helical" evidence="11">
    <location>
        <begin position="116"/>
        <end position="137"/>
    </location>
</feature>
<evidence type="ECO:0000256" key="9">
    <source>
        <dbReference type="ARBA" id="ARBA00029829"/>
    </source>
</evidence>
<dbReference type="Proteomes" id="UP000704762">
    <property type="component" value="Unassembled WGS sequence"/>
</dbReference>
<protein>
    <recommendedName>
        <fullName evidence="10">Regulator of SigK</fullName>
    </recommendedName>
    <alternativeName>
        <fullName evidence="9">Sigma-K anti-sigma factor RskA</fullName>
    </alternativeName>
</protein>
<reference evidence="14 15" key="1">
    <citation type="submission" date="2021-01" db="EMBL/GenBank/DDBJ databases">
        <title>Sequencing the genomes of 1000 actinobacteria strains.</title>
        <authorList>
            <person name="Klenk H.-P."/>
        </authorList>
    </citation>
    <scope>NUCLEOTIDE SEQUENCE [LARGE SCALE GENOMIC DNA]</scope>
    <source>
        <strain evidence="14 15">DSM 18662</strain>
    </source>
</reference>
<proteinExistence type="predicted"/>
<dbReference type="InterPro" id="IPR041916">
    <property type="entry name" value="Anti_sigma_zinc_sf"/>
</dbReference>
<keyword evidence="4 11" id="KW-0812">Transmembrane</keyword>
<keyword evidence="8" id="KW-0804">Transcription</keyword>
<dbReference type="Gene3D" id="1.10.10.1320">
    <property type="entry name" value="Anti-sigma factor, zinc-finger domain"/>
    <property type="match status" value="1"/>
</dbReference>
<evidence type="ECO:0000256" key="3">
    <source>
        <dbReference type="ARBA" id="ARBA00022475"/>
    </source>
</evidence>
<evidence type="ECO:0000313" key="14">
    <source>
        <dbReference type="EMBL" id="MBM7799047.1"/>
    </source>
</evidence>
<comment type="caution">
    <text evidence="14">The sequence shown here is derived from an EMBL/GenBank/DDBJ whole genome shotgun (WGS) entry which is preliminary data.</text>
</comment>
<dbReference type="Pfam" id="PF13490">
    <property type="entry name" value="zf-HC2"/>
    <property type="match status" value="1"/>
</dbReference>
<name>A0ABS2RKF0_9ACTN</name>
<evidence type="ECO:0000256" key="1">
    <source>
        <dbReference type="ARBA" id="ARBA00004167"/>
    </source>
</evidence>